<evidence type="ECO:0000313" key="1">
    <source>
        <dbReference type="EMBL" id="MFD1678080.1"/>
    </source>
</evidence>
<dbReference type="RefSeq" id="WP_377946064.1">
    <property type="nucleotide sequence ID" value="NZ_JBHUCX010000100.1"/>
</dbReference>
<evidence type="ECO:0000313" key="2">
    <source>
        <dbReference type="Proteomes" id="UP001597079"/>
    </source>
</evidence>
<dbReference type="Proteomes" id="UP001597079">
    <property type="component" value="Unassembled WGS sequence"/>
</dbReference>
<gene>
    <name evidence="1" type="ORF">ACFSB2_25770</name>
</gene>
<protein>
    <submittedName>
        <fullName evidence="1">Uncharacterized protein</fullName>
    </submittedName>
</protein>
<comment type="caution">
    <text evidence="1">The sequence shown here is derived from an EMBL/GenBank/DDBJ whole genome shotgun (WGS) entry which is preliminary data.</text>
</comment>
<dbReference type="EMBL" id="JBHUCX010000100">
    <property type="protein sequence ID" value="MFD1678080.1"/>
    <property type="molecule type" value="Genomic_DNA"/>
</dbReference>
<sequence>MFCDAKDVSITLQSMSEMFTGIQLSGEEAKKLTPMLQMFMREIDLLREVDTQALEPVLPPTWKEGRFGL</sequence>
<name>A0ABW4JRF7_9BACL</name>
<accession>A0ABW4JRF7</accession>
<reference evidence="2" key="1">
    <citation type="journal article" date="2019" name="Int. J. Syst. Evol. Microbiol.">
        <title>The Global Catalogue of Microorganisms (GCM) 10K type strain sequencing project: providing services to taxonomists for standard genome sequencing and annotation.</title>
        <authorList>
            <consortium name="The Broad Institute Genomics Platform"/>
            <consortium name="The Broad Institute Genome Sequencing Center for Infectious Disease"/>
            <person name="Wu L."/>
            <person name="Ma J."/>
        </authorList>
    </citation>
    <scope>NUCLEOTIDE SEQUENCE [LARGE SCALE GENOMIC DNA]</scope>
    <source>
        <strain evidence="2">CGMCC 1.12286</strain>
    </source>
</reference>
<proteinExistence type="predicted"/>
<keyword evidence="2" id="KW-1185">Reference proteome</keyword>
<organism evidence="1 2">
    <name type="scientific">Alicyclobacillus fodiniaquatilis</name>
    <dbReference type="NCBI Taxonomy" id="1661150"/>
    <lineage>
        <taxon>Bacteria</taxon>
        <taxon>Bacillati</taxon>
        <taxon>Bacillota</taxon>
        <taxon>Bacilli</taxon>
        <taxon>Bacillales</taxon>
        <taxon>Alicyclobacillaceae</taxon>
        <taxon>Alicyclobacillus</taxon>
    </lineage>
</organism>